<evidence type="ECO:0000313" key="7">
    <source>
        <dbReference type="Proteomes" id="UP000321118"/>
    </source>
</evidence>
<evidence type="ECO:0000256" key="3">
    <source>
        <dbReference type="ARBA" id="ARBA00023125"/>
    </source>
</evidence>
<dbReference type="Gene3D" id="3.40.50.2300">
    <property type="match status" value="2"/>
</dbReference>
<dbReference type="SUPFAM" id="SSF53822">
    <property type="entry name" value="Periplasmic binding protein-like I"/>
    <property type="match status" value="1"/>
</dbReference>
<dbReference type="PANTHER" id="PTHR30146:SF95">
    <property type="entry name" value="RIBOSE OPERON REPRESSOR"/>
    <property type="match status" value="1"/>
</dbReference>
<dbReference type="SMART" id="SM00345">
    <property type="entry name" value="HTH_GNTR"/>
    <property type="match status" value="1"/>
</dbReference>
<proteinExistence type="predicted"/>
<dbReference type="InterPro" id="IPR028082">
    <property type="entry name" value="Peripla_BP_I"/>
</dbReference>
<dbReference type="Pfam" id="PF00392">
    <property type="entry name" value="GntR"/>
    <property type="match status" value="1"/>
</dbReference>
<dbReference type="PANTHER" id="PTHR30146">
    <property type="entry name" value="LACI-RELATED TRANSCRIPTIONAL REPRESSOR"/>
    <property type="match status" value="1"/>
</dbReference>
<dbReference type="GO" id="GO:0003700">
    <property type="term" value="F:DNA-binding transcription factor activity"/>
    <property type="evidence" value="ECO:0007669"/>
    <property type="project" value="InterPro"/>
</dbReference>
<dbReference type="Gene3D" id="1.10.10.10">
    <property type="entry name" value="Winged helix-like DNA-binding domain superfamily/Winged helix DNA-binding domain"/>
    <property type="match status" value="1"/>
</dbReference>
<comment type="caution">
    <text evidence="6">The sequence shown here is derived from an EMBL/GenBank/DDBJ whole genome shotgun (WGS) entry which is preliminary data.</text>
</comment>
<dbReference type="CDD" id="cd06267">
    <property type="entry name" value="PBP1_LacI_sugar_binding-like"/>
    <property type="match status" value="1"/>
</dbReference>
<feature type="domain" description="HTH gntR-type" evidence="5">
    <location>
        <begin position="3"/>
        <end position="71"/>
    </location>
</feature>
<dbReference type="PROSITE" id="PS50949">
    <property type="entry name" value="HTH_GNTR"/>
    <property type="match status" value="1"/>
</dbReference>
<evidence type="ECO:0000313" key="6">
    <source>
        <dbReference type="EMBL" id="GEK20206.1"/>
    </source>
</evidence>
<dbReference type="RefSeq" id="WP_146925706.1">
    <property type="nucleotide sequence ID" value="NZ_BJUB01000002.1"/>
</dbReference>
<sequence length="361" mass="38561">MDSTLYTQVFETLRARIEAGELEVGHKLPTQGELAGSFGVSVITIKHALALLHDAGYIERRPRIGSVVVSAVPTRSAPRALPTIGAILTNFDDSFGTRVLHGLLDASIGVANVTLSRTEGHHDREQQLIAQYEGLDGLILLPSSSDWIPPAILELVHQKHPLVILDRLLVGLPISTVCSDHVGAGRQAAEHLFALGHRDIGLVTSAGHVSSLDDRHSGFVFAHAARGYAFDPRHEFRDVRSTVPHATASMDDDVSALKEFVKATPELTGFVGGEYSVSLLLRRACLELGMRVPQDVSIVSLDSPDNAYDDAAQVFTHVSQDEPGLGRAALSGVLAQLAEPGAIVKTVLPTTLVPGETTAAR</sequence>
<dbReference type="GO" id="GO:0000976">
    <property type="term" value="F:transcription cis-regulatory region binding"/>
    <property type="evidence" value="ECO:0007669"/>
    <property type="project" value="TreeGrafter"/>
</dbReference>
<organism evidence="6 7">
    <name type="scientific">Cellulomonas xylanilytica</name>
    <dbReference type="NCBI Taxonomy" id="233583"/>
    <lineage>
        <taxon>Bacteria</taxon>
        <taxon>Bacillati</taxon>
        <taxon>Actinomycetota</taxon>
        <taxon>Actinomycetes</taxon>
        <taxon>Micrococcales</taxon>
        <taxon>Cellulomonadaceae</taxon>
        <taxon>Cellulomonas</taxon>
    </lineage>
</organism>
<keyword evidence="2" id="KW-0805">Transcription regulation</keyword>
<keyword evidence="1" id="KW-0678">Repressor</keyword>
<protein>
    <submittedName>
        <fullName evidence="6">LacI family transcriptional regulator</fullName>
    </submittedName>
</protein>
<dbReference type="InterPro" id="IPR046335">
    <property type="entry name" value="LacI/GalR-like_sensor"/>
</dbReference>
<dbReference type="SUPFAM" id="SSF46785">
    <property type="entry name" value="Winged helix' DNA-binding domain"/>
    <property type="match status" value="1"/>
</dbReference>
<evidence type="ECO:0000259" key="5">
    <source>
        <dbReference type="PROSITE" id="PS50949"/>
    </source>
</evidence>
<gene>
    <name evidence="6" type="ORF">CXY01_07260</name>
</gene>
<dbReference type="Pfam" id="PF13377">
    <property type="entry name" value="Peripla_BP_3"/>
    <property type="match status" value="1"/>
</dbReference>
<evidence type="ECO:0000256" key="2">
    <source>
        <dbReference type="ARBA" id="ARBA00023015"/>
    </source>
</evidence>
<keyword evidence="3" id="KW-0238">DNA-binding</keyword>
<keyword evidence="4" id="KW-0804">Transcription</keyword>
<dbReference type="AlphaFoldDB" id="A0A510V0D3"/>
<evidence type="ECO:0000256" key="1">
    <source>
        <dbReference type="ARBA" id="ARBA00022491"/>
    </source>
</evidence>
<dbReference type="EMBL" id="BJUB01000002">
    <property type="protein sequence ID" value="GEK20206.1"/>
    <property type="molecule type" value="Genomic_DNA"/>
</dbReference>
<dbReference type="OrthoDB" id="9799482at2"/>
<accession>A0A510V0D3</accession>
<keyword evidence="7" id="KW-1185">Reference proteome</keyword>
<evidence type="ECO:0000256" key="4">
    <source>
        <dbReference type="ARBA" id="ARBA00023163"/>
    </source>
</evidence>
<dbReference type="InterPro" id="IPR036390">
    <property type="entry name" value="WH_DNA-bd_sf"/>
</dbReference>
<dbReference type="InterPro" id="IPR036388">
    <property type="entry name" value="WH-like_DNA-bd_sf"/>
</dbReference>
<name>A0A510V0D3_9CELL</name>
<dbReference type="CDD" id="cd07377">
    <property type="entry name" value="WHTH_GntR"/>
    <property type="match status" value="1"/>
</dbReference>
<reference evidence="6 7" key="1">
    <citation type="submission" date="2019-07" db="EMBL/GenBank/DDBJ databases">
        <title>Whole genome shotgun sequence of Cellulomonas xylanilytica NBRC 101102.</title>
        <authorList>
            <person name="Hosoyama A."/>
            <person name="Uohara A."/>
            <person name="Ohji S."/>
            <person name="Ichikawa N."/>
        </authorList>
    </citation>
    <scope>NUCLEOTIDE SEQUENCE [LARGE SCALE GENOMIC DNA]</scope>
    <source>
        <strain evidence="6 7">NBRC 101102</strain>
    </source>
</reference>
<dbReference type="Proteomes" id="UP000321118">
    <property type="component" value="Unassembled WGS sequence"/>
</dbReference>
<dbReference type="InterPro" id="IPR000524">
    <property type="entry name" value="Tscrpt_reg_HTH_GntR"/>
</dbReference>